<comment type="caution">
    <text evidence="7">The sequence shown here is derived from an EMBL/GenBank/DDBJ whole genome shotgun (WGS) entry which is preliminary data.</text>
</comment>
<keyword evidence="3" id="KW-0378">Hydrolase</keyword>
<name>A0ABP0G9V3_CLALP</name>
<evidence type="ECO:0000256" key="2">
    <source>
        <dbReference type="ARBA" id="ARBA00022763"/>
    </source>
</evidence>
<sequence length="555" mass="62960">MPFKIFLKCLNNSHEDILLPDGVAVVVGRSKETKIQDKRCSRKQLELAADYNARKVFVKQLGPNPARVEDVDVSKGSEETLEEGQTLYFVEKDFPHHLLFRGADSRKLSNKRTISDYFSSNENLSKKSKKDEEDEDSENEKLVKTKLEKLQNSQNYLGVSRSKQSNISSASSSLQEVTSRDPGWYEADKNLLVFESDGLVHSSKIIAFDMDGTLITTKSGRTFAADINDWKILFPEIPKKLKELSEQGHKLVIITNQMGIGKGKVKKEDFKTKVENLVKILFLPFQVLAITDRGFYRKPNTGTWKWLDESGNGGIPIDKSSFVYVGDAAGREKGWAPGKKKDFSCSDRLFAINLDVTFFTPEEFFLGHRAAKFEMPTFDPRSLVDQPPTDGADVTSEKQEVVILVGYPASGKSTFVARHLLPSGYIHINRDKLKTWQKCVSHCNSSLAGGKSVVIDNTNPDLESRQRYISCAKSRGCQCRCFVMQVTLEHAMHNNRFRELSGSPHDVVPKMILYSYRKKFVEPKLKEGFDEIVKINFVPHFENDDLSKMYRKYTD</sequence>
<protein>
    <recommendedName>
        <fullName evidence="6">PNK FHA domain-containing protein</fullName>
    </recommendedName>
</protein>
<gene>
    <name evidence="7" type="ORF">CVLEPA_LOCUS20112</name>
</gene>
<keyword evidence="5" id="KW-0539">Nucleus</keyword>
<dbReference type="InterPro" id="IPR006551">
    <property type="entry name" value="Polynucleotide_phosphatase"/>
</dbReference>
<accession>A0ABP0G9V3</accession>
<dbReference type="Gene3D" id="3.40.50.300">
    <property type="entry name" value="P-loop containing nucleotide triphosphate hydrolases"/>
    <property type="match status" value="1"/>
</dbReference>
<dbReference type="EMBL" id="CAWYQH010000108">
    <property type="protein sequence ID" value="CAK8688077.1"/>
    <property type="molecule type" value="Genomic_DNA"/>
</dbReference>
<evidence type="ECO:0000313" key="8">
    <source>
        <dbReference type="Proteomes" id="UP001642483"/>
    </source>
</evidence>
<evidence type="ECO:0000259" key="6">
    <source>
        <dbReference type="Pfam" id="PF17913"/>
    </source>
</evidence>
<dbReference type="Pfam" id="PF17913">
    <property type="entry name" value="FHA_2"/>
    <property type="match status" value="1"/>
</dbReference>
<dbReference type="Gene3D" id="2.60.200.20">
    <property type="match status" value="1"/>
</dbReference>
<keyword evidence="2" id="KW-0227">DNA damage</keyword>
<dbReference type="NCBIfam" id="TIGR01662">
    <property type="entry name" value="HAD-SF-IIIA"/>
    <property type="match status" value="1"/>
</dbReference>
<dbReference type="CDD" id="cd01625">
    <property type="entry name" value="HAD_PNP"/>
    <property type="match status" value="1"/>
</dbReference>
<evidence type="ECO:0000256" key="5">
    <source>
        <dbReference type="ARBA" id="ARBA00023242"/>
    </source>
</evidence>
<dbReference type="Pfam" id="PF13671">
    <property type="entry name" value="AAA_33"/>
    <property type="match status" value="1"/>
</dbReference>
<dbReference type="SUPFAM" id="SSF56784">
    <property type="entry name" value="HAD-like"/>
    <property type="match status" value="1"/>
</dbReference>
<evidence type="ECO:0000256" key="3">
    <source>
        <dbReference type="ARBA" id="ARBA00022801"/>
    </source>
</evidence>
<dbReference type="PANTHER" id="PTHR12083:SF9">
    <property type="entry name" value="BIFUNCTIONAL POLYNUCLEOTIDE PHOSPHATASE_KINASE"/>
    <property type="match status" value="1"/>
</dbReference>
<evidence type="ECO:0000256" key="1">
    <source>
        <dbReference type="ARBA" id="ARBA00004123"/>
    </source>
</evidence>
<keyword evidence="8" id="KW-1185">Reference proteome</keyword>
<comment type="subcellular location">
    <subcellularLocation>
        <location evidence="1">Nucleus</location>
    </subcellularLocation>
</comment>
<dbReference type="InterPro" id="IPR027417">
    <property type="entry name" value="P-loop_NTPase"/>
</dbReference>
<dbReference type="InterPro" id="IPR008984">
    <property type="entry name" value="SMAD_FHA_dom_sf"/>
</dbReference>
<dbReference type="InterPro" id="IPR013954">
    <property type="entry name" value="PNK3P"/>
</dbReference>
<proteinExistence type="predicted"/>
<feature type="domain" description="PNK FHA" evidence="6">
    <location>
        <begin position="6"/>
        <end position="75"/>
    </location>
</feature>
<dbReference type="Pfam" id="PF08645">
    <property type="entry name" value="PNK3P"/>
    <property type="match status" value="1"/>
</dbReference>
<organism evidence="7 8">
    <name type="scientific">Clavelina lepadiformis</name>
    <name type="common">Light-bulb sea squirt</name>
    <name type="synonym">Ascidia lepadiformis</name>
    <dbReference type="NCBI Taxonomy" id="159417"/>
    <lineage>
        <taxon>Eukaryota</taxon>
        <taxon>Metazoa</taxon>
        <taxon>Chordata</taxon>
        <taxon>Tunicata</taxon>
        <taxon>Ascidiacea</taxon>
        <taxon>Aplousobranchia</taxon>
        <taxon>Clavelinidae</taxon>
        <taxon>Clavelina</taxon>
    </lineage>
</organism>
<dbReference type="SUPFAM" id="SSF52540">
    <property type="entry name" value="P-loop containing nucleoside triphosphate hydrolases"/>
    <property type="match status" value="1"/>
</dbReference>
<dbReference type="InterPro" id="IPR041388">
    <property type="entry name" value="FHA_2"/>
</dbReference>
<dbReference type="NCBIfam" id="TIGR01664">
    <property type="entry name" value="DNA-3'-Pase"/>
    <property type="match status" value="1"/>
</dbReference>
<dbReference type="Proteomes" id="UP001642483">
    <property type="component" value="Unassembled WGS sequence"/>
</dbReference>
<dbReference type="InterPro" id="IPR023214">
    <property type="entry name" value="HAD_sf"/>
</dbReference>
<reference evidence="7 8" key="1">
    <citation type="submission" date="2024-02" db="EMBL/GenBank/DDBJ databases">
        <authorList>
            <person name="Daric V."/>
            <person name="Darras S."/>
        </authorList>
    </citation>
    <scope>NUCLEOTIDE SEQUENCE [LARGE SCALE GENOMIC DNA]</scope>
</reference>
<dbReference type="InterPro" id="IPR006549">
    <property type="entry name" value="HAD-SF_hydro_IIIA"/>
</dbReference>
<dbReference type="Gene3D" id="3.40.50.1000">
    <property type="entry name" value="HAD superfamily/HAD-like"/>
    <property type="match status" value="1"/>
</dbReference>
<dbReference type="SUPFAM" id="SSF49879">
    <property type="entry name" value="SMAD/FHA domain"/>
    <property type="match status" value="1"/>
</dbReference>
<dbReference type="InterPro" id="IPR036412">
    <property type="entry name" value="HAD-like_sf"/>
</dbReference>
<dbReference type="PANTHER" id="PTHR12083">
    <property type="entry name" value="BIFUNCTIONAL POLYNUCLEOTIDE PHOSPHATASE/KINASE"/>
    <property type="match status" value="1"/>
</dbReference>
<evidence type="ECO:0000256" key="4">
    <source>
        <dbReference type="ARBA" id="ARBA00023204"/>
    </source>
</evidence>
<evidence type="ECO:0000313" key="7">
    <source>
        <dbReference type="EMBL" id="CAK8688077.1"/>
    </source>
</evidence>
<keyword evidence="4" id="KW-0234">DNA repair</keyword>